<feature type="region of interest" description="Disordered" evidence="1">
    <location>
        <begin position="82"/>
        <end position="107"/>
    </location>
</feature>
<evidence type="ECO:0000313" key="3">
    <source>
        <dbReference type="EMBL" id="KAK4119069.1"/>
    </source>
</evidence>
<sequence>MKLTLLPLLPLVLQVSAMTLPRDAASERGELDTRNAVGLTWIGQVKEGQPNVTLTGTAEEIVQQILAANPDYQFPTVSNKTHRALEERQDPRLNPPPPTKWGTRENSVASSDDDWLLTRWDCNYGTGVWFDLTDGNVAYLEKLGNGACVVPRGPNGLARVACSSSASVFVVNDNNYQVQIPCIQVAHMAWHPMYNCRWEQFSASLGRFHGFTRGRSNTIGNWWVNINRDSC</sequence>
<dbReference type="Proteomes" id="UP001302602">
    <property type="component" value="Unassembled WGS sequence"/>
</dbReference>
<name>A0AAN6TQZ0_9PEZI</name>
<reference evidence="3" key="2">
    <citation type="submission" date="2023-05" db="EMBL/GenBank/DDBJ databases">
        <authorList>
            <consortium name="Lawrence Berkeley National Laboratory"/>
            <person name="Steindorff A."/>
            <person name="Hensen N."/>
            <person name="Bonometti L."/>
            <person name="Westerberg I."/>
            <person name="Brannstrom I.O."/>
            <person name="Guillou S."/>
            <person name="Cros-Aarteil S."/>
            <person name="Calhoun S."/>
            <person name="Haridas S."/>
            <person name="Kuo A."/>
            <person name="Mondo S."/>
            <person name="Pangilinan J."/>
            <person name="Riley R."/>
            <person name="Labutti K."/>
            <person name="Andreopoulos B."/>
            <person name="Lipzen A."/>
            <person name="Chen C."/>
            <person name="Yanf M."/>
            <person name="Daum C."/>
            <person name="Ng V."/>
            <person name="Clum A."/>
            <person name="Ohm R."/>
            <person name="Martin F."/>
            <person name="Silar P."/>
            <person name="Natvig D."/>
            <person name="Lalanne C."/>
            <person name="Gautier V."/>
            <person name="Ament-Velasquez S.L."/>
            <person name="Kruys A."/>
            <person name="Hutchinson M.I."/>
            <person name="Powell A.J."/>
            <person name="Barry K."/>
            <person name="Miller A.N."/>
            <person name="Grigoriev I.V."/>
            <person name="Debuchy R."/>
            <person name="Gladieux P."/>
            <person name="Thoren M.H."/>
            <person name="Johannesson H."/>
        </authorList>
    </citation>
    <scope>NUCLEOTIDE SEQUENCE</scope>
    <source>
        <strain evidence="3">CBS 731.68</strain>
    </source>
</reference>
<proteinExistence type="predicted"/>
<protein>
    <submittedName>
        <fullName evidence="3">Uncharacterized protein</fullName>
    </submittedName>
</protein>
<dbReference type="GeneID" id="87832567"/>
<evidence type="ECO:0000256" key="2">
    <source>
        <dbReference type="SAM" id="SignalP"/>
    </source>
</evidence>
<feature type="signal peptide" evidence="2">
    <location>
        <begin position="1"/>
        <end position="17"/>
    </location>
</feature>
<organism evidence="3 4">
    <name type="scientific">Parathielavia appendiculata</name>
    <dbReference type="NCBI Taxonomy" id="2587402"/>
    <lineage>
        <taxon>Eukaryota</taxon>
        <taxon>Fungi</taxon>
        <taxon>Dikarya</taxon>
        <taxon>Ascomycota</taxon>
        <taxon>Pezizomycotina</taxon>
        <taxon>Sordariomycetes</taxon>
        <taxon>Sordariomycetidae</taxon>
        <taxon>Sordariales</taxon>
        <taxon>Chaetomiaceae</taxon>
        <taxon>Parathielavia</taxon>
    </lineage>
</organism>
<evidence type="ECO:0000313" key="4">
    <source>
        <dbReference type="Proteomes" id="UP001302602"/>
    </source>
</evidence>
<evidence type="ECO:0000256" key="1">
    <source>
        <dbReference type="SAM" id="MobiDB-lite"/>
    </source>
</evidence>
<gene>
    <name evidence="3" type="ORF">N657DRAFT_675162</name>
</gene>
<keyword evidence="2" id="KW-0732">Signal</keyword>
<reference evidence="3" key="1">
    <citation type="journal article" date="2023" name="Mol. Phylogenet. Evol.">
        <title>Genome-scale phylogeny and comparative genomics of the fungal order Sordariales.</title>
        <authorList>
            <person name="Hensen N."/>
            <person name="Bonometti L."/>
            <person name="Westerberg I."/>
            <person name="Brannstrom I.O."/>
            <person name="Guillou S."/>
            <person name="Cros-Aarteil S."/>
            <person name="Calhoun S."/>
            <person name="Haridas S."/>
            <person name="Kuo A."/>
            <person name="Mondo S."/>
            <person name="Pangilinan J."/>
            <person name="Riley R."/>
            <person name="LaButti K."/>
            <person name="Andreopoulos B."/>
            <person name="Lipzen A."/>
            <person name="Chen C."/>
            <person name="Yan M."/>
            <person name="Daum C."/>
            <person name="Ng V."/>
            <person name="Clum A."/>
            <person name="Steindorff A."/>
            <person name="Ohm R.A."/>
            <person name="Martin F."/>
            <person name="Silar P."/>
            <person name="Natvig D.O."/>
            <person name="Lalanne C."/>
            <person name="Gautier V."/>
            <person name="Ament-Velasquez S.L."/>
            <person name="Kruys A."/>
            <person name="Hutchinson M.I."/>
            <person name="Powell A.J."/>
            <person name="Barry K."/>
            <person name="Miller A.N."/>
            <person name="Grigoriev I.V."/>
            <person name="Debuchy R."/>
            <person name="Gladieux P."/>
            <person name="Hiltunen Thoren M."/>
            <person name="Johannesson H."/>
        </authorList>
    </citation>
    <scope>NUCLEOTIDE SEQUENCE</scope>
    <source>
        <strain evidence="3">CBS 731.68</strain>
    </source>
</reference>
<feature type="chain" id="PRO_5042925434" evidence="2">
    <location>
        <begin position="18"/>
        <end position="231"/>
    </location>
</feature>
<keyword evidence="4" id="KW-1185">Reference proteome</keyword>
<dbReference type="RefSeq" id="XP_062642842.1">
    <property type="nucleotide sequence ID" value="XM_062795799.1"/>
</dbReference>
<dbReference type="AlphaFoldDB" id="A0AAN6TQZ0"/>
<comment type="caution">
    <text evidence="3">The sequence shown here is derived from an EMBL/GenBank/DDBJ whole genome shotgun (WGS) entry which is preliminary data.</text>
</comment>
<dbReference type="EMBL" id="MU853254">
    <property type="protein sequence ID" value="KAK4119069.1"/>
    <property type="molecule type" value="Genomic_DNA"/>
</dbReference>
<accession>A0AAN6TQZ0</accession>